<keyword evidence="2 6" id="KW-0808">Transferase</keyword>
<evidence type="ECO:0000259" key="5">
    <source>
        <dbReference type="Pfam" id="PF00891"/>
    </source>
</evidence>
<dbReference type="InterPro" id="IPR001077">
    <property type="entry name" value="COMT_C"/>
</dbReference>
<dbReference type="Gene3D" id="1.10.10.10">
    <property type="entry name" value="Winged helix-like DNA-binding domain superfamily/Winged helix DNA-binding domain"/>
    <property type="match status" value="1"/>
</dbReference>
<gene>
    <name evidence="6" type="primary">COMT19</name>
</gene>
<organism evidence="6">
    <name type="scientific">Catalpa bungei</name>
    <dbReference type="NCBI Taxonomy" id="265496"/>
    <lineage>
        <taxon>Eukaryota</taxon>
        <taxon>Viridiplantae</taxon>
        <taxon>Streptophyta</taxon>
        <taxon>Embryophyta</taxon>
        <taxon>Tracheophyta</taxon>
        <taxon>Spermatophyta</taxon>
        <taxon>Magnoliopsida</taxon>
        <taxon>eudicotyledons</taxon>
        <taxon>Gunneridae</taxon>
        <taxon>Pentapetalae</taxon>
        <taxon>asterids</taxon>
        <taxon>lamiids</taxon>
        <taxon>Lamiales</taxon>
        <taxon>Bignoniaceae</taxon>
        <taxon>Catalpeae</taxon>
        <taxon>Catalpa</taxon>
    </lineage>
</organism>
<evidence type="ECO:0000256" key="3">
    <source>
        <dbReference type="ARBA" id="ARBA00022691"/>
    </source>
</evidence>
<protein>
    <submittedName>
        <fullName evidence="6">Caffeic acid O-methyltransferase</fullName>
    </submittedName>
</protein>
<dbReference type="PANTHER" id="PTHR11746">
    <property type="entry name" value="O-METHYLTRANSFERASE"/>
    <property type="match status" value="1"/>
</dbReference>
<dbReference type="FunFam" id="3.40.50.150:FF:000057">
    <property type="entry name" value="O-methyltransferase ZRP4"/>
    <property type="match status" value="1"/>
</dbReference>
<dbReference type="GO" id="GO:0008171">
    <property type="term" value="F:O-methyltransferase activity"/>
    <property type="evidence" value="ECO:0007669"/>
    <property type="project" value="InterPro"/>
</dbReference>
<dbReference type="InterPro" id="IPR036390">
    <property type="entry name" value="WH_DNA-bd_sf"/>
</dbReference>
<evidence type="ECO:0000313" key="6">
    <source>
        <dbReference type="EMBL" id="QAX90946.1"/>
    </source>
</evidence>
<proteinExistence type="evidence at transcript level"/>
<keyword evidence="1 6" id="KW-0489">Methyltransferase</keyword>
<dbReference type="PIRSF" id="PIRSF005739">
    <property type="entry name" value="O-mtase"/>
    <property type="match status" value="1"/>
</dbReference>
<reference evidence="6" key="1">
    <citation type="submission" date="2018-09" db="EMBL/GenBank/DDBJ databases">
        <title>Genome-wide identification and characterization of caffeic acid O-methyltransferase (COMT) gene family in Catalpa bungei.</title>
        <authorList>
            <person name="Lu N."/>
            <person name="Ma W."/>
            <person name="Han D."/>
            <person name="Liu Y."/>
            <person name="Wang Z."/>
            <person name="Wang N."/>
            <person name="Yang G."/>
            <person name="Wang Q."/>
            <person name="Zhao K."/>
            <person name="Wang J."/>
        </authorList>
    </citation>
    <scope>NUCLEOTIDE SEQUENCE</scope>
</reference>
<dbReference type="Gene3D" id="3.40.50.150">
    <property type="entry name" value="Vaccinia Virus protein VP39"/>
    <property type="match status" value="1"/>
</dbReference>
<dbReference type="GO" id="GO:0032259">
    <property type="term" value="P:methylation"/>
    <property type="evidence" value="ECO:0007669"/>
    <property type="project" value="UniProtKB-KW"/>
</dbReference>
<feature type="domain" description="O-methyltransferase C-terminal" evidence="5">
    <location>
        <begin position="68"/>
        <end position="279"/>
    </location>
</feature>
<evidence type="ECO:0000256" key="4">
    <source>
        <dbReference type="PIRSR" id="PIRSR005739-1"/>
    </source>
</evidence>
<evidence type="ECO:0000256" key="2">
    <source>
        <dbReference type="ARBA" id="ARBA00022679"/>
    </source>
</evidence>
<name>A0A411ASJ2_9LAMI</name>
<feature type="active site" description="Proton acceptor" evidence="4">
    <location>
        <position position="200"/>
    </location>
</feature>
<keyword evidence="3" id="KW-0949">S-adenosyl-L-methionine</keyword>
<dbReference type="SUPFAM" id="SSF46785">
    <property type="entry name" value="Winged helix' DNA-binding domain"/>
    <property type="match status" value="1"/>
</dbReference>
<dbReference type="SUPFAM" id="SSF53335">
    <property type="entry name" value="S-adenosyl-L-methionine-dependent methyltransferases"/>
    <property type="match status" value="1"/>
</dbReference>
<dbReference type="EMBL" id="MH837490">
    <property type="protein sequence ID" value="QAX90946.1"/>
    <property type="molecule type" value="Genomic_DNA"/>
</dbReference>
<sequence>MQAKSQYVSRLMRLLVHSNFFIEVNISDNNPKEGYWLTPASRLLLKDEPLSIIPFLQVIADPIMIEPWHYLSKWLVNDHHQTPFEMAHGRTFWEQAERVPRLNHLFNEAMASDAGLVNLVVLRNSKQLFGGFESLVDVGGGTGATAGAISEAFPEMKCTVLDLPHVVAGLKGNKNLSFLGGDMFQAIPHADMVLLKWVLHDWNDEDSVRILKKCKDAISSSKNKGGKVMIIDMILNNHGGGIKAMEDQLFYDMAMMAYLNGKERTEKEWAKIFSDAGFSSYKIALGLGVRSLIELYP</sequence>
<dbReference type="Pfam" id="PF00891">
    <property type="entry name" value="Methyltransf_2"/>
    <property type="match status" value="1"/>
</dbReference>
<dbReference type="InterPro" id="IPR036388">
    <property type="entry name" value="WH-like_DNA-bd_sf"/>
</dbReference>
<dbReference type="PROSITE" id="PS51683">
    <property type="entry name" value="SAM_OMT_II"/>
    <property type="match status" value="1"/>
</dbReference>
<dbReference type="InterPro" id="IPR029063">
    <property type="entry name" value="SAM-dependent_MTases_sf"/>
</dbReference>
<dbReference type="InterPro" id="IPR016461">
    <property type="entry name" value="COMT-like"/>
</dbReference>
<dbReference type="AlphaFoldDB" id="A0A411ASJ2"/>
<evidence type="ECO:0000256" key="1">
    <source>
        <dbReference type="ARBA" id="ARBA00022603"/>
    </source>
</evidence>
<accession>A0A411ASJ2</accession>
<dbReference type="EMBL" id="MH837476">
    <property type="protein sequence ID" value="QAX90932.1"/>
    <property type="molecule type" value="mRNA"/>
</dbReference>